<protein>
    <submittedName>
        <fullName evidence="4">PX domain-containing protein</fullName>
    </submittedName>
</protein>
<dbReference type="GO" id="GO:0035091">
    <property type="term" value="F:phosphatidylinositol binding"/>
    <property type="evidence" value="ECO:0007669"/>
    <property type="project" value="InterPro"/>
</dbReference>
<feature type="region of interest" description="Disordered" evidence="1">
    <location>
        <begin position="148"/>
        <end position="177"/>
    </location>
</feature>
<dbReference type="PROSITE" id="PS50195">
    <property type="entry name" value="PX"/>
    <property type="match status" value="1"/>
</dbReference>
<sequence>MTTLLPDETYCKTDLGSMLYKIAKSTVITATPHNSLNYEPRHYELTSRFKELNRLYTQLSTIHRQLHLKDTFPNFVEAKLFGSASQEAIQERRRAIDTFLNFVLKNEVMCKTRVFQTFIEGAKEKPKEEPEKFSTALVPDVLTVETPVITTDLPAENTESVAETKKTDDDSKRDSLD</sequence>
<keyword evidence="3" id="KW-1185">Reference proteome</keyword>
<proteinExistence type="predicted"/>
<name>A0A915CUY7_9BILA</name>
<dbReference type="SUPFAM" id="SSF64268">
    <property type="entry name" value="PX domain"/>
    <property type="match status" value="1"/>
</dbReference>
<feature type="compositionally biased region" description="Basic and acidic residues" evidence="1">
    <location>
        <begin position="162"/>
        <end position="177"/>
    </location>
</feature>
<reference evidence="4" key="1">
    <citation type="submission" date="2022-11" db="UniProtKB">
        <authorList>
            <consortium name="WormBaseParasite"/>
        </authorList>
    </citation>
    <scope>IDENTIFICATION</scope>
</reference>
<evidence type="ECO:0000313" key="4">
    <source>
        <dbReference type="WBParaSite" id="jg12424"/>
    </source>
</evidence>
<dbReference type="InterPro" id="IPR051866">
    <property type="entry name" value="Intracell_Sig-Traffick_Protein"/>
</dbReference>
<dbReference type="PANTHER" id="PTHR15508">
    <property type="entry name" value="RIBOSOMAL PROTEIN S6 KINASE"/>
    <property type="match status" value="1"/>
</dbReference>
<dbReference type="Gene3D" id="3.30.1520.10">
    <property type="entry name" value="Phox-like domain"/>
    <property type="match status" value="1"/>
</dbReference>
<evidence type="ECO:0000256" key="1">
    <source>
        <dbReference type="SAM" id="MobiDB-lite"/>
    </source>
</evidence>
<accession>A0A915CUY7</accession>
<dbReference type="Proteomes" id="UP000887574">
    <property type="component" value="Unplaced"/>
</dbReference>
<dbReference type="WBParaSite" id="jg12424">
    <property type="protein sequence ID" value="jg12424"/>
    <property type="gene ID" value="jg12424"/>
</dbReference>
<evidence type="ECO:0000313" key="3">
    <source>
        <dbReference type="Proteomes" id="UP000887574"/>
    </source>
</evidence>
<dbReference type="PANTHER" id="PTHR15508:SF8">
    <property type="entry name" value="LD24550P"/>
    <property type="match status" value="1"/>
</dbReference>
<evidence type="ECO:0000259" key="2">
    <source>
        <dbReference type="PROSITE" id="PS50195"/>
    </source>
</evidence>
<dbReference type="AlphaFoldDB" id="A0A915CUY7"/>
<dbReference type="InterPro" id="IPR001683">
    <property type="entry name" value="PX_dom"/>
</dbReference>
<organism evidence="3 4">
    <name type="scientific">Ditylenchus dipsaci</name>
    <dbReference type="NCBI Taxonomy" id="166011"/>
    <lineage>
        <taxon>Eukaryota</taxon>
        <taxon>Metazoa</taxon>
        <taxon>Ecdysozoa</taxon>
        <taxon>Nematoda</taxon>
        <taxon>Chromadorea</taxon>
        <taxon>Rhabditida</taxon>
        <taxon>Tylenchina</taxon>
        <taxon>Tylenchomorpha</taxon>
        <taxon>Sphaerularioidea</taxon>
        <taxon>Anguinidae</taxon>
        <taxon>Anguininae</taxon>
        <taxon>Ditylenchus</taxon>
    </lineage>
</organism>
<dbReference type="Pfam" id="PF00787">
    <property type="entry name" value="PX"/>
    <property type="match status" value="1"/>
</dbReference>
<dbReference type="InterPro" id="IPR036871">
    <property type="entry name" value="PX_dom_sf"/>
</dbReference>
<feature type="domain" description="PX" evidence="2">
    <location>
        <begin position="1"/>
        <end position="125"/>
    </location>
</feature>